<dbReference type="EMBL" id="JBBMEK010000062">
    <property type="protein sequence ID" value="MEQ2364792.1"/>
    <property type="molecule type" value="Genomic_DNA"/>
</dbReference>
<comment type="caution">
    <text evidence="2">The sequence shown here is derived from an EMBL/GenBank/DDBJ whole genome shotgun (WGS) entry which is preliminary data.</text>
</comment>
<dbReference type="Proteomes" id="UP001469749">
    <property type="component" value="Unassembled WGS sequence"/>
</dbReference>
<evidence type="ECO:0000313" key="2">
    <source>
        <dbReference type="EMBL" id="MEQ2364792.1"/>
    </source>
</evidence>
<protein>
    <submittedName>
        <fullName evidence="2">Uncharacterized protein</fullName>
    </submittedName>
</protein>
<sequence>MRIEDKISKLMCQTGACSLVLGILSVIGGLVLGIIGIVNGARLLRHHSDLM</sequence>
<name>A0ABV1B3R2_9FIRM</name>
<feature type="transmembrane region" description="Helical" evidence="1">
    <location>
        <begin position="20"/>
        <end position="41"/>
    </location>
</feature>
<proteinExistence type="predicted"/>
<gene>
    <name evidence="2" type="ORF">WMO25_06725</name>
</gene>
<keyword evidence="1" id="KW-0472">Membrane</keyword>
<dbReference type="RefSeq" id="WP_181966990.1">
    <property type="nucleotide sequence ID" value="NZ_JBBMEK010000062.1"/>
</dbReference>
<reference evidence="2 3" key="1">
    <citation type="submission" date="2024-03" db="EMBL/GenBank/DDBJ databases">
        <title>Human intestinal bacterial collection.</title>
        <authorList>
            <person name="Pauvert C."/>
            <person name="Hitch T.C.A."/>
            <person name="Clavel T."/>
        </authorList>
    </citation>
    <scope>NUCLEOTIDE SEQUENCE [LARGE SCALE GENOMIC DNA]</scope>
    <source>
        <strain evidence="2 3">CLA-AA-H190</strain>
    </source>
</reference>
<keyword evidence="1" id="KW-1133">Transmembrane helix</keyword>
<keyword evidence="1" id="KW-0812">Transmembrane</keyword>
<keyword evidence="3" id="KW-1185">Reference proteome</keyword>
<organism evidence="2 3">
    <name type="scientific">Coprococcus intestinihominis</name>
    <dbReference type="NCBI Taxonomy" id="3133154"/>
    <lineage>
        <taxon>Bacteria</taxon>
        <taxon>Bacillati</taxon>
        <taxon>Bacillota</taxon>
        <taxon>Clostridia</taxon>
        <taxon>Lachnospirales</taxon>
        <taxon>Lachnospiraceae</taxon>
        <taxon>Coprococcus</taxon>
    </lineage>
</organism>
<accession>A0ABV1B3R2</accession>
<evidence type="ECO:0000256" key="1">
    <source>
        <dbReference type="SAM" id="Phobius"/>
    </source>
</evidence>
<evidence type="ECO:0000313" key="3">
    <source>
        <dbReference type="Proteomes" id="UP001469749"/>
    </source>
</evidence>